<evidence type="ECO:0000256" key="2">
    <source>
        <dbReference type="SAM" id="Coils"/>
    </source>
</evidence>
<feature type="region of interest" description="Disordered" evidence="3">
    <location>
        <begin position="988"/>
        <end position="1035"/>
    </location>
</feature>
<keyword evidence="6" id="KW-1185">Reference proteome</keyword>
<dbReference type="PROSITE" id="PS50103">
    <property type="entry name" value="ZF_C3H1"/>
    <property type="match status" value="1"/>
</dbReference>
<feature type="zinc finger region" description="C3H1-type" evidence="1">
    <location>
        <begin position="1065"/>
        <end position="1088"/>
    </location>
</feature>
<keyword evidence="2" id="KW-0175">Coiled coil</keyword>
<dbReference type="GO" id="GO:0008270">
    <property type="term" value="F:zinc ion binding"/>
    <property type="evidence" value="ECO:0007669"/>
    <property type="project" value="UniProtKB-KW"/>
</dbReference>
<evidence type="ECO:0000259" key="4">
    <source>
        <dbReference type="PROSITE" id="PS50103"/>
    </source>
</evidence>
<dbReference type="EMBL" id="JAFCMP010000301">
    <property type="protein sequence ID" value="KAG5181733.1"/>
    <property type="molecule type" value="Genomic_DNA"/>
</dbReference>
<feature type="domain" description="C3H1-type" evidence="4">
    <location>
        <begin position="1065"/>
        <end position="1088"/>
    </location>
</feature>
<gene>
    <name evidence="5" type="ORF">JKP88DRAFT_263527</name>
</gene>
<evidence type="ECO:0000256" key="3">
    <source>
        <dbReference type="SAM" id="MobiDB-lite"/>
    </source>
</evidence>
<feature type="compositionally biased region" description="Low complexity" evidence="3">
    <location>
        <begin position="355"/>
        <end position="380"/>
    </location>
</feature>
<feature type="region of interest" description="Disordered" evidence="3">
    <location>
        <begin position="700"/>
        <end position="762"/>
    </location>
</feature>
<feature type="region of interest" description="Disordered" evidence="3">
    <location>
        <begin position="331"/>
        <end position="408"/>
    </location>
</feature>
<feature type="compositionally biased region" description="Low complexity" evidence="3">
    <location>
        <begin position="397"/>
        <end position="408"/>
    </location>
</feature>
<feature type="region of interest" description="Disordered" evidence="3">
    <location>
        <begin position="590"/>
        <end position="637"/>
    </location>
</feature>
<keyword evidence="1" id="KW-0863">Zinc-finger</keyword>
<evidence type="ECO:0000256" key="1">
    <source>
        <dbReference type="PROSITE-ProRule" id="PRU00723"/>
    </source>
</evidence>
<name>A0A836CE26_9STRA</name>
<keyword evidence="1" id="KW-0862">Zinc</keyword>
<dbReference type="Proteomes" id="UP000664859">
    <property type="component" value="Unassembled WGS sequence"/>
</dbReference>
<keyword evidence="1" id="KW-0479">Metal-binding</keyword>
<dbReference type="InterPro" id="IPR000571">
    <property type="entry name" value="Znf_CCCH"/>
</dbReference>
<proteinExistence type="predicted"/>
<protein>
    <recommendedName>
        <fullName evidence="4">C3H1-type domain-containing protein</fullName>
    </recommendedName>
</protein>
<feature type="compositionally biased region" description="Pro residues" evidence="3">
    <location>
        <begin position="1003"/>
        <end position="1021"/>
    </location>
</feature>
<feature type="region of interest" description="Disordered" evidence="3">
    <location>
        <begin position="876"/>
        <end position="910"/>
    </location>
</feature>
<sequence length="1261" mass="130719">MHCHYLSQCCRFLLLHLRSLKSIFLRQDWLSTALHDCLRTPRPLFSIDKRLIGMRLAHTLASAGQNLLVKLAVAEVRAELQAEREAATQRAAVVLSEWQAQLAEVTANAATAAEAAALGAVETLAANIEQSVALSVHHDKLLAAAVDAARNAANTVADKDTEWTAAHKELMERLAQVQDTSAKVVELQQVAATLQSAATATNTALQTAEATAVTERAALQQQIACDLERVASTAERATAQMNTANENRLAAWAAELKGQAAVAARAAAAERAVLSEGVKAVESELAGARAALGVRKGKGGGLGTGIGDLKLRLEHCERVAGAQASMLQLMQASRADHEQQRLSRLRSEHEAQRQSRMSSLSCASPASSTNSSGTSSSGQSLDLCYGDSIDEGKGSRADTSSSTSTSASDACTMIATFRKCAIATSSMIDTTSTTTSSGPASERMPEHRALLPSVSPPRPAAATEAVETHVSLADDSDGLQLGQPSIGNSSHGCSDVVAGASSRLEPCSDAAISSMDLASNTTSGAAVAESSTAVHLDVSTDSTTAAGVAHHPLSGHCERTTYPTVRGFGEGGASGGAAAKALTTAQSSEFSASAVGTDSETEAPGTSGGTHLVKVQPAGGDWSAGQNSQGAKASAATPLPPASLAYSLLIETPRVEGGGAAGSGGDAGKPVAEAPSHDACQHAFYQDALYALLDSDDSAGESAGNGWRGFGSTSDGASAAASADAEAAPTGVRECNDSAPQTSLHNRNDSSKPTRSFSPASIPAPATAAALTEHQELVALPCNIAGDSSTASDGGASQYKGVDHLSGAAAAAASTSPLTSSNTQHQQHWLFASVGVDVCCSGSNSTDALPSGRQDMRDDTFFSSLRRRGDSIEGSNSGGFFDLFDRPSNQAAHADAQRGGSTAQKSGGHVFTADVTPTGEAADLASTFHSVTGSSSGAGDRGIADGGNVSDDQHWPSDACTSAAAAAAMAESVLNDEAGEAWGDILDSLDAEPSMNPHAREWTPPPPSDLHRPTPPLPPPSAQARALGNKQQRTLEAAASAGTGPLWRSVDQLEAVRQACEALSICYHFHLHGECVRGPQCQLCHVRGDDAQLLHFYKMRQSNKTFPIPEQPPLQQPPPHVYMALWQQQIALHQVTPPLMAAAGTPQLAPLLMPPQQLMQRTPPLRKQPNKQAKQMKMPAKIVPKKPQKPITAQQLRAALALQASGAARAAAAASAAATAGAEGQDEAAVKTNIRRRTRRRHCRDDCVVECCEIEDDVWKS</sequence>
<comment type="caution">
    <text evidence="5">The sequence shown here is derived from an EMBL/GenBank/DDBJ whole genome shotgun (WGS) entry which is preliminary data.</text>
</comment>
<dbReference type="AlphaFoldDB" id="A0A836CE26"/>
<evidence type="ECO:0000313" key="5">
    <source>
        <dbReference type="EMBL" id="KAG5181733.1"/>
    </source>
</evidence>
<organism evidence="5 6">
    <name type="scientific">Tribonema minus</name>
    <dbReference type="NCBI Taxonomy" id="303371"/>
    <lineage>
        <taxon>Eukaryota</taxon>
        <taxon>Sar</taxon>
        <taxon>Stramenopiles</taxon>
        <taxon>Ochrophyta</taxon>
        <taxon>PX clade</taxon>
        <taxon>Xanthophyceae</taxon>
        <taxon>Tribonematales</taxon>
        <taxon>Tribonemataceae</taxon>
        <taxon>Tribonema</taxon>
    </lineage>
</organism>
<evidence type="ECO:0000313" key="6">
    <source>
        <dbReference type="Proteomes" id="UP000664859"/>
    </source>
</evidence>
<accession>A0A836CE26</accession>
<feature type="compositionally biased region" description="Basic and acidic residues" evidence="3">
    <location>
        <begin position="334"/>
        <end position="353"/>
    </location>
</feature>
<feature type="coiled-coil region" evidence="2">
    <location>
        <begin position="77"/>
        <end position="115"/>
    </location>
</feature>
<reference evidence="5" key="1">
    <citation type="submission" date="2021-02" db="EMBL/GenBank/DDBJ databases">
        <title>First Annotated Genome of the Yellow-green Alga Tribonema minus.</title>
        <authorList>
            <person name="Mahan K.M."/>
        </authorList>
    </citation>
    <scope>NUCLEOTIDE SEQUENCE</scope>
    <source>
        <strain evidence="5">UTEX B ZZ1240</strain>
    </source>
</reference>
<feature type="compositionally biased region" description="Low complexity" evidence="3">
    <location>
        <begin position="711"/>
        <end position="728"/>
    </location>
</feature>